<sequence>MNKINNDLTDIYNEIDSCREYINQPNTKGQTILMLACINPNISLSAINLLIKMGANINSKTTCNETILMLICKSKNPNPEIVKLLLDNGIDINAVDNHKRTALIIASLNAKSTGNLKIIELLLDHGADINHFDKHNHTPLMYASKCANGSSCINAVKLLIKKGANINAYKNNGMTALKLSVRYTDTTSSLRVIKLLVKNGAGVNILANNCNHSILMRIIKNYEKSNYDTFVYLIKKGANIHHYNNGWNILMFACRYINPDSVKIIKLLLKKGIDINNQSKLGTTCLSLAFQYANLNIINILLKKGADAKFITKNKKNALMLLCDNYCYEEYKKLKKIINILLDSGININSQDNLGDTALMILAKNNSSIKLLKLLLDYGSDVYITNKKGKNIWQLMKKKYICDVIKHINIRQYVDICHKKILTSIKYQQRKILWNPEGIRHQLISLNHSLNYCEIESIIQWNKFELFEYLGINDTSDLIVKVRDNIKYIMSDE</sequence>
<dbReference type="PANTHER" id="PTHR24198:SF165">
    <property type="entry name" value="ANKYRIN REPEAT-CONTAINING PROTEIN-RELATED"/>
    <property type="match status" value="1"/>
</dbReference>
<accession>A0A3Q8U922</accession>
<evidence type="ECO:0000313" key="3">
    <source>
        <dbReference type="EMBL" id="AZL90016.1"/>
    </source>
</evidence>
<gene>
    <name evidence="3" type="ORF">Mb0230</name>
</gene>
<dbReference type="SMART" id="SM00248">
    <property type="entry name" value="ANK"/>
    <property type="match status" value="10"/>
</dbReference>
<dbReference type="Pfam" id="PF00023">
    <property type="entry name" value="Ank"/>
    <property type="match status" value="2"/>
</dbReference>
<keyword evidence="1" id="KW-0677">Repeat</keyword>
<keyword evidence="2" id="KW-0040">ANK repeat</keyword>
<evidence type="ECO:0000256" key="2">
    <source>
        <dbReference type="ARBA" id="ARBA00023043"/>
    </source>
</evidence>
<dbReference type="Gene3D" id="1.25.40.20">
    <property type="entry name" value="Ankyrin repeat-containing domain"/>
    <property type="match status" value="4"/>
</dbReference>
<dbReference type="PROSITE" id="PS50088">
    <property type="entry name" value="ANK_REPEAT"/>
    <property type="match status" value="8"/>
</dbReference>
<name>A0A3Q8U922_9VIRU</name>
<dbReference type="PANTHER" id="PTHR24198">
    <property type="entry name" value="ANKYRIN REPEAT AND PROTEIN KINASE DOMAIN-CONTAINING PROTEIN"/>
    <property type="match status" value="1"/>
</dbReference>
<proteinExistence type="predicted"/>
<protein>
    <submittedName>
        <fullName evidence="3">Ankyrin repeat protein</fullName>
    </submittedName>
</protein>
<dbReference type="InterPro" id="IPR002110">
    <property type="entry name" value="Ankyrin_rpt"/>
</dbReference>
<organism evidence="3">
    <name type="scientific">Megavirus baoshan</name>
    <dbReference type="NCBI Taxonomy" id="2496520"/>
    <lineage>
        <taxon>Viruses</taxon>
        <taxon>Varidnaviria</taxon>
        <taxon>Bamfordvirae</taxon>
        <taxon>Nucleocytoviricota</taxon>
        <taxon>Megaviricetes</taxon>
        <taxon>Imitervirales</taxon>
        <taxon>Mimiviridae</taxon>
        <taxon>Megamimivirinae</taxon>
        <taxon>Megavirus</taxon>
        <taxon>Megavirus baoshanense</taxon>
    </lineage>
</organism>
<dbReference type="SUPFAM" id="SSF48403">
    <property type="entry name" value="Ankyrin repeat"/>
    <property type="match status" value="1"/>
</dbReference>
<dbReference type="EMBL" id="MH046811">
    <property type="protein sequence ID" value="AZL90016.1"/>
    <property type="molecule type" value="Genomic_DNA"/>
</dbReference>
<dbReference type="Pfam" id="PF12796">
    <property type="entry name" value="Ank_2"/>
    <property type="match status" value="2"/>
</dbReference>
<dbReference type="PROSITE" id="PS50297">
    <property type="entry name" value="ANK_REP_REGION"/>
    <property type="match status" value="3"/>
</dbReference>
<dbReference type="InterPro" id="IPR036770">
    <property type="entry name" value="Ankyrin_rpt-contain_sf"/>
</dbReference>
<evidence type="ECO:0000256" key="1">
    <source>
        <dbReference type="ARBA" id="ARBA00022737"/>
    </source>
</evidence>
<reference evidence="3" key="1">
    <citation type="submission" date="2018-03" db="EMBL/GenBank/DDBJ databases">
        <title>Draft genome sequences of Megaviruse, new member of the family Mimiviridae isolated from water in Shanghai, China.</title>
        <authorList>
            <person name="Xia Y."/>
        </authorList>
    </citation>
    <scope>NUCLEOTIDE SEQUENCE</scope>
    <source>
        <strain evidence="3">SH</strain>
    </source>
</reference>